<gene>
    <name evidence="2" type="ORF">E4N74_04475</name>
    <name evidence="1" type="ORF">E4N76_05370</name>
</gene>
<dbReference type="AlphaFoldDB" id="A0AAE9SH09"/>
<name>A0AAE9SH09_9SPIR</name>
<evidence type="ECO:0000313" key="1">
    <source>
        <dbReference type="EMBL" id="UTY28482.1"/>
    </source>
</evidence>
<protein>
    <submittedName>
        <fullName evidence="2">Uncharacterized protein</fullName>
    </submittedName>
</protein>
<evidence type="ECO:0000313" key="3">
    <source>
        <dbReference type="Proteomes" id="UP001058682"/>
    </source>
</evidence>
<evidence type="ECO:0000313" key="4">
    <source>
        <dbReference type="Proteomes" id="UP001059401"/>
    </source>
</evidence>
<dbReference type="EMBL" id="CP038804">
    <property type="protein sequence ID" value="UTY33348.1"/>
    <property type="molecule type" value="Genomic_DNA"/>
</dbReference>
<sequence>MKKLFSQIDSLSALADTMKNFLAEQSRKALIFAAKSFYRRNYGKRI</sequence>
<reference evidence="2" key="1">
    <citation type="submission" date="2019-04" db="EMBL/GenBank/DDBJ databases">
        <title>Whole genome sequencing of oral phylogroup 2 treponemes.</title>
        <authorList>
            <person name="Chan Y."/>
            <person name="Zeng H.H."/>
            <person name="Yu X.L."/>
            <person name="Leung W.K."/>
            <person name="Watt R.M."/>
        </authorList>
    </citation>
    <scope>NUCLEOTIDE SEQUENCE</scope>
    <source>
        <strain evidence="2">OMZ 835</strain>
        <strain evidence="1">OMZ 847</strain>
    </source>
</reference>
<organism evidence="2 3">
    <name type="scientific">Treponema putidum</name>
    <dbReference type="NCBI Taxonomy" id="221027"/>
    <lineage>
        <taxon>Bacteria</taxon>
        <taxon>Pseudomonadati</taxon>
        <taxon>Spirochaetota</taxon>
        <taxon>Spirochaetia</taxon>
        <taxon>Spirochaetales</taxon>
        <taxon>Treponemataceae</taxon>
        <taxon>Treponema</taxon>
    </lineage>
</organism>
<dbReference type="Proteomes" id="UP001058682">
    <property type="component" value="Chromosome"/>
</dbReference>
<accession>A0AAE9SH09</accession>
<dbReference type="Proteomes" id="UP001059401">
    <property type="component" value="Chromosome"/>
</dbReference>
<evidence type="ECO:0000313" key="2">
    <source>
        <dbReference type="EMBL" id="UTY33348.1"/>
    </source>
</evidence>
<proteinExistence type="predicted"/>
<keyword evidence="4" id="KW-1185">Reference proteome</keyword>
<dbReference type="EMBL" id="CP038802">
    <property type="protein sequence ID" value="UTY28482.1"/>
    <property type="molecule type" value="Genomic_DNA"/>
</dbReference>